<dbReference type="Proteomes" id="UP000286701">
    <property type="component" value="Unassembled WGS sequence"/>
</dbReference>
<dbReference type="OrthoDB" id="791171at2"/>
<keyword evidence="2" id="KW-1185">Reference proteome</keyword>
<proteinExistence type="predicted"/>
<accession>A0A3S3V253</accession>
<evidence type="ECO:0000313" key="2">
    <source>
        <dbReference type="Proteomes" id="UP000286701"/>
    </source>
</evidence>
<organism evidence="1 2">
    <name type="scientific">Mucilaginibacter gilvus</name>
    <dbReference type="NCBI Taxonomy" id="2305909"/>
    <lineage>
        <taxon>Bacteria</taxon>
        <taxon>Pseudomonadati</taxon>
        <taxon>Bacteroidota</taxon>
        <taxon>Sphingobacteriia</taxon>
        <taxon>Sphingobacteriales</taxon>
        <taxon>Sphingobacteriaceae</taxon>
        <taxon>Mucilaginibacter</taxon>
    </lineage>
</organism>
<sequence>MTIPAIKLLPDPPAPNGINDFPFPPPAKVILTIPLPNQTIIEKELPMNVRLEKRLTNQQLEFKQQWVRVNSCTITPDTPFTQEDSVTIGVAMSVGLREEFSASLGLKVGSFIDIGAKLSLSLSAEVSLAAAVTKKKIFNAKTEIVRASFMWWQLKSTYTVTGNRQRVVVFNGKDNFGEKVDFTNPLVSDEDVSVSTQFPASVAASFLVSDF</sequence>
<reference evidence="1 2" key="1">
    <citation type="submission" date="2019-01" db="EMBL/GenBank/DDBJ databases">
        <title>Mucilaginibacter antarcticum sp. nov., isolated from antarctic soil.</title>
        <authorList>
            <person name="Yan Y.-Q."/>
            <person name="Du Z.-J."/>
        </authorList>
    </citation>
    <scope>NUCLEOTIDE SEQUENCE [LARGE SCALE GENOMIC DNA]</scope>
    <source>
        <strain evidence="1 2">F01003</strain>
    </source>
</reference>
<name>A0A3S3V253_9SPHI</name>
<gene>
    <name evidence="1" type="ORF">EPL05_06790</name>
</gene>
<dbReference type="EMBL" id="SBIW01000003">
    <property type="protein sequence ID" value="RWY53771.1"/>
    <property type="molecule type" value="Genomic_DNA"/>
</dbReference>
<protein>
    <submittedName>
        <fullName evidence="1">Uncharacterized protein</fullName>
    </submittedName>
</protein>
<dbReference type="RefSeq" id="WP_128533204.1">
    <property type="nucleotide sequence ID" value="NZ_SBIW01000003.1"/>
</dbReference>
<evidence type="ECO:0000313" key="1">
    <source>
        <dbReference type="EMBL" id="RWY53771.1"/>
    </source>
</evidence>
<comment type="caution">
    <text evidence="1">The sequence shown here is derived from an EMBL/GenBank/DDBJ whole genome shotgun (WGS) entry which is preliminary data.</text>
</comment>
<dbReference type="AlphaFoldDB" id="A0A3S3V253"/>